<feature type="non-terminal residue" evidence="1">
    <location>
        <position position="82"/>
    </location>
</feature>
<keyword evidence="2" id="KW-1185">Reference proteome</keyword>
<gene>
    <name evidence="1" type="ORF">KUCAC02_028243</name>
</gene>
<feature type="non-terminal residue" evidence="1">
    <location>
        <position position="1"/>
    </location>
</feature>
<protein>
    <submittedName>
        <fullName evidence="1">Uncharacterized protein</fullName>
    </submittedName>
</protein>
<evidence type="ECO:0000313" key="1">
    <source>
        <dbReference type="EMBL" id="KAI4820259.1"/>
    </source>
</evidence>
<organism evidence="1 2">
    <name type="scientific">Chaenocephalus aceratus</name>
    <name type="common">Blackfin icefish</name>
    <name type="synonym">Chaenichthys aceratus</name>
    <dbReference type="NCBI Taxonomy" id="36190"/>
    <lineage>
        <taxon>Eukaryota</taxon>
        <taxon>Metazoa</taxon>
        <taxon>Chordata</taxon>
        <taxon>Craniata</taxon>
        <taxon>Vertebrata</taxon>
        <taxon>Euteleostomi</taxon>
        <taxon>Actinopterygii</taxon>
        <taxon>Neopterygii</taxon>
        <taxon>Teleostei</taxon>
        <taxon>Neoteleostei</taxon>
        <taxon>Acanthomorphata</taxon>
        <taxon>Eupercaria</taxon>
        <taxon>Perciformes</taxon>
        <taxon>Notothenioidei</taxon>
        <taxon>Channichthyidae</taxon>
        <taxon>Chaenocephalus</taxon>
    </lineage>
</organism>
<accession>A0ACB9X1V9</accession>
<dbReference type="Proteomes" id="UP001057452">
    <property type="component" value="Chromosome 9"/>
</dbReference>
<reference evidence="1" key="1">
    <citation type="submission" date="2022-05" db="EMBL/GenBank/DDBJ databases">
        <title>Chromosome-level genome of Chaenocephalus aceratus.</title>
        <authorList>
            <person name="Park H."/>
        </authorList>
    </citation>
    <scope>NUCLEOTIDE SEQUENCE</scope>
    <source>
        <strain evidence="1">KU_202001</strain>
    </source>
</reference>
<proteinExistence type="predicted"/>
<comment type="caution">
    <text evidence="1">The sequence shown here is derived from an EMBL/GenBank/DDBJ whole genome shotgun (WGS) entry which is preliminary data.</text>
</comment>
<evidence type="ECO:0000313" key="2">
    <source>
        <dbReference type="Proteomes" id="UP001057452"/>
    </source>
</evidence>
<sequence length="82" mass="8620">GRGSGRRLTTMALNVYQGTPGGLLTLPIFLIGLGGLPRKSKSLIMAFSTTPPISAYSPNVLPWLASSPGSAFLTDRERLTSS</sequence>
<dbReference type="EMBL" id="CM043793">
    <property type="protein sequence ID" value="KAI4820259.1"/>
    <property type="molecule type" value="Genomic_DNA"/>
</dbReference>
<name>A0ACB9X1V9_CHAAC</name>